<dbReference type="InterPro" id="IPR012340">
    <property type="entry name" value="NA-bd_OB-fold"/>
</dbReference>
<dbReference type="CDD" id="cd12113">
    <property type="entry name" value="PHP_PolIIIA_DnaE3"/>
    <property type="match status" value="1"/>
</dbReference>
<dbReference type="Gene3D" id="1.10.150.870">
    <property type="match status" value="1"/>
</dbReference>
<evidence type="ECO:0000256" key="4">
    <source>
        <dbReference type="ARBA" id="ARBA00022679"/>
    </source>
</evidence>
<dbReference type="AlphaFoldDB" id="A0A4R1GBQ7"/>
<sequence>MAKAGDFVHLHLHSQYSILDGAIKIKDLVKKAKEYGMPAVAVTDHGNMYASYELYKTCKEEGIKPIVGQEFYIAKGSRFDKQKGEEGEKGSYHLILLAKNETGLKNLMKLSTIGFLEGFYYKPRIDKEVLEKYSEGLIALSACIQGEIPLLYLTGKEEEAVKAAKWYKELFGDDFYLEIQYHGIKEQERANRFLIELSKKLDIELVATNDAHYLNSEDWEAHDVLLCLQTGKKLSDEKRMRFPTKEFYFKNALEMLEVFKEVPHAVFNTLKVAEKIDDTLAPFESSGYLLPKYEVPEGYTYESFLRELALKGLEKRFKEQGITDGETKKKYYERLEHELKIISDMGFPGYFLIVWDFINWAKKNGIPVGPGRGSAAGSLVAYAIGITDIDPLRFNLLFERFLNPERVTMPDIDVDICQEGRDRVIQYVREKYGEDKVCQIITFGTLKTKMVIRDVARVLGMPPKEVDKFAKLIPGDAGSVEEVLEKAPEIRELAEKDETIGKLIDIAKKLQGLTRQTGVHAAGVVIAPETLTNFIPLARSKDGDVTTQYDMGQIEALGLLKMDFLGLKTLTIIDRTIKLIEERHGVKIEPTKIPLDDEKTFKLLQEGNTIGVFQLESRGMRNLMRRLKPSVFEDIIALVALYRPGPLNSGMAESYIRRKHGQEEVDYIFPELEPVLKETYGLFIYQEQIMQIANILAGYTLGEADLLRRAMGKKKKEIMEEQRSIFISRAVERGYPREKIEKLFDDIAKFAEYGFNKSHSAAYGFLAYVTAYLKAHYPKELMATMMSLDFDKTDEIVKFMKDCRENGIPVFPPDINKSDAFFSIEGEGIRFGLAGIKGVGEKAARHIVEVRKEGGEFKDIYDFCERVDLKVVNRKVIESLIKAGAFDSTGVSRAANMAVLDKAMSVAQSLQKSKSKGLLSLFGDESKGIDREIPDVPEWNERIKLEYERQSVGFYLSGHPLLEYKDLIQFSFNSTSEKEEWKDGQEVKLVGAITEVNVKRTQRGELWANVELSDLDGTVNLLVFPNLYREKMELLTEGNVVVVEGEVREEEEASSIIAKEISTLNEKVFNDVNEIAIRLYDEEITDELLKKLKSFVEEHGSPRGKPVIIEAKLKDCFVKLQLHPDYSLPVSAEVLKELKKILPAERISIN</sequence>
<dbReference type="InterPro" id="IPR004365">
    <property type="entry name" value="NA-bd_OB_tRNA"/>
</dbReference>
<name>A0A4R1GBQ7_9BACT</name>
<dbReference type="Gene3D" id="1.10.10.1600">
    <property type="entry name" value="Bacterial DNA polymerase III alpha subunit, thumb domain"/>
    <property type="match status" value="1"/>
</dbReference>
<dbReference type="Pfam" id="PF07733">
    <property type="entry name" value="DNA_pol3_alpha"/>
    <property type="match status" value="1"/>
</dbReference>
<dbReference type="Gene3D" id="2.40.50.140">
    <property type="entry name" value="Nucleic acid-binding proteins"/>
    <property type="match status" value="1"/>
</dbReference>
<evidence type="ECO:0000259" key="9">
    <source>
        <dbReference type="SMART" id="SM00481"/>
    </source>
</evidence>
<feature type="domain" description="Polymerase/histidinol phosphatase N-terminal" evidence="9">
    <location>
        <begin position="8"/>
        <end position="75"/>
    </location>
</feature>
<keyword evidence="4" id="KW-0808">Transferase</keyword>
<dbReference type="GO" id="GO:0003676">
    <property type="term" value="F:nucleic acid binding"/>
    <property type="evidence" value="ECO:0007669"/>
    <property type="project" value="InterPro"/>
</dbReference>
<accession>A0A4R1GBQ7</accession>
<evidence type="ECO:0000256" key="6">
    <source>
        <dbReference type="ARBA" id="ARBA00022705"/>
    </source>
</evidence>
<keyword evidence="5" id="KW-0548">Nucleotidyltransferase</keyword>
<gene>
    <name evidence="10" type="ORF">CLV27_1250</name>
</gene>
<evidence type="ECO:0000313" key="11">
    <source>
        <dbReference type="Proteomes" id="UP000295777"/>
    </source>
</evidence>
<keyword evidence="6" id="KW-0235">DNA replication</keyword>
<dbReference type="SMART" id="SM00481">
    <property type="entry name" value="POLIIIAc"/>
    <property type="match status" value="1"/>
</dbReference>
<evidence type="ECO:0000256" key="8">
    <source>
        <dbReference type="ARBA" id="ARBA00049244"/>
    </source>
</evidence>
<dbReference type="Pfam" id="PF01336">
    <property type="entry name" value="tRNA_anti-codon"/>
    <property type="match status" value="1"/>
</dbReference>
<dbReference type="Proteomes" id="UP000295777">
    <property type="component" value="Unassembled WGS sequence"/>
</dbReference>
<dbReference type="Pfam" id="PF14579">
    <property type="entry name" value="HHH_6"/>
    <property type="match status" value="1"/>
</dbReference>
<dbReference type="GO" id="GO:0005737">
    <property type="term" value="C:cytoplasm"/>
    <property type="evidence" value="ECO:0007669"/>
    <property type="project" value="UniProtKB-SubCell"/>
</dbReference>
<evidence type="ECO:0000256" key="5">
    <source>
        <dbReference type="ARBA" id="ARBA00022695"/>
    </source>
</evidence>
<dbReference type="InterPro" id="IPR029460">
    <property type="entry name" value="DNAPol_HHH"/>
</dbReference>
<dbReference type="EC" id="2.7.7.7" evidence="2"/>
<dbReference type="Pfam" id="PF17657">
    <property type="entry name" value="DNA_pol3_finger"/>
    <property type="match status" value="1"/>
</dbReference>
<dbReference type="InterPro" id="IPR041931">
    <property type="entry name" value="DNA_pol3_alpha_thumb_dom"/>
</dbReference>
<comment type="caution">
    <text evidence="10">The sequence shown here is derived from an EMBL/GenBank/DDBJ whole genome shotgun (WGS) entry which is preliminary data.</text>
</comment>
<dbReference type="NCBIfam" id="TIGR00594">
    <property type="entry name" value="polc"/>
    <property type="match status" value="1"/>
</dbReference>
<keyword evidence="7" id="KW-0239">DNA-directed DNA polymerase</keyword>
<evidence type="ECO:0000256" key="7">
    <source>
        <dbReference type="ARBA" id="ARBA00022932"/>
    </source>
</evidence>
<dbReference type="InterPro" id="IPR004805">
    <property type="entry name" value="DnaE2/DnaE/PolC"/>
</dbReference>
<dbReference type="NCBIfam" id="NF005298">
    <property type="entry name" value="PRK06826.1"/>
    <property type="match status" value="1"/>
</dbReference>
<dbReference type="CDD" id="cd04485">
    <property type="entry name" value="DnaE_OBF"/>
    <property type="match status" value="1"/>
</dbReference>
<proteinExistence type="predicted"/>
<dbReference type="RefSeq" id="WP_132526902.1">
    <property type="nucleotide sequence ID" value="NZ_SMFV01000004.1"/>
</dbReference>
<keyword evidence="11" id="KW-1185">Reference proteome</keyword>
<evidence type="ECO:0000256" key="2">
    <source>
        <dbReference type="ARBA" id="ARBA00012417"/>
    </source>
</evidence>
<reference evidence="10 11" key="1">
    <citation type="submission" date="2019-03" db="EMBL/GenBank/DDBJ databases">
        <title>Genomic Encyclopedia of Archaeal and Bacterial Type Strains, Phase II (KMG-II): from individual species to whole genera.</title>
        <authorList>
            <person name="Goeker M."/>
        </authorList>
    </citation>
    <scope>NUCLEOTIDE SEQUENCE [LARGE SCALE GENOMIC DNA]</scope>
    <source>
        <strain evidence="10 11">DSM 24425</strain>
    </source>
</reference>
<dbReference type="Gene3D" id="3.20.20.140">
    <property type="entry name" value="Metal-dependent hydrolases"/>
    <property type="match status" value="1"/>
</dbReference>
<protein>
    <recommendedName>
        <fullName evidence="3">DNA polymerase III subunit alpha</fullName>
        <ecNumber evidence="2">2.7.7.7</ecNumber>
    </recommendedName>
</protein>
<dbReference type="GO" id="GO:0008408">
    <property type="term" value="F:3'-5' exonuclease activity"/>
    <property type="evidence" value="ECO:0007669"/>
    <property type="project" value="InterPro"/>
</dbReference>
<dbReference type="Pfam" id="PF02811">
    <property type="entry name" value="PHP"/>
    <property type="match status" value="1"/>
</dbReference>
<dbReference type="PANTHER" id="PTHR32294:SF0">
    <property type="entry name" value="DNA POLYMERASE III SUBUNIT ALPHA"/>
    <property type="match status" value="1"/>
</dbReference>
<evidence type="ECO:0000313" key="10">
    <source>
        <dbReference type="EMBL" id="TCK03935.1"/>
    </source>
</evidence>
<dbReference type="PANTHER" id="PTHR32294">
    <property type="entry name" value="DNA POLYMERASE III SUBUNIT ALPHA"/>
    <property type="match status" value="1"/>
</dbReference>
<dbReference type="InterPro" id="IPR016195">
    <property type="entry name" value="Pol/histidinol_Pase-like"/>
</dbReference>
<comment type="catalytic activity">
    <reaction evidence="8">
        <text>DNA(n) + a 2'-deoxyribonucleoside 5'-triphosphate = DNA(n+1) + diphosphate</text>
        <dbReference type="Rhea" id="RHEA:22508"/>
        <dbReference type="Rhea" id="RHEA-COMP:17339"/>
        <dbReference type="Rhea" id="RHEA-COMP:17340"/>
        <dbReference type="ChEBI" id="CHEBI:33019"/>
        <dbReference type="ChEBI" id="CHEBI:61560"/>
        <dbReference type="ChEBI" id="CHEBI:173112"/>
        <dbReference type="EC" id="2.7.7.7"/>
    </reaction>
</comment>
<dbReference type="SUPFAM" id="SSF160975">
    <property type="entry name" value="AF1531-like"/>
    <property type="match status" value="1"/>
</dbReference>
<dbReference type="NCBIfam" id="NF004226">
    <property type="entry name" value="PRK05673.1"/>
    <property type="match status" value="1"/>
</dbReference>
<dbReference type="InterPro" id="IPR040982">
    <property type="entry name" value="DNA_pol3_finger"/>
</dbReference>
<dbReference type="SUPFAM" id="SSF89550">
    <property type="entry name" value="PHP domain-like"/>
    <property type="match status" value="1"/>
</dbReference>
<evidence type="ECO:0000256" key="3">
    <source>
        <dbReference type="ARBA" id="ARBA00019114"/>
    </source>
</evidence>
<dbReference type="OrthoDB" id="9803237at2"/>
<dbReference type="EMBL" id="SMFV01000004">
    <property type="protein sequence ID" value="TCK03935.1"/>
    <property type="molecule type" value="Genomic_DNA"/>
</dbReference>
<dbReference type="InterPro" id="IPR004013">
    <property type="entry name" value="PHP_dom"/>
</dbReference>
<dbReference type="InterPro" id="IPR003141">
    <property type="entry name" value="Pol/His_phosphatase_N"/>
</dbReference>
<dbReference type="InterPro" id="IPR011708">
    <property type="entry name" value="DNA_pol3_alpha_NTPase_dom"/>
</dbReference>
<comment type="subcellular location">
    <subcellularLocation>
        <location evidence="1">Cytoplasm</location>
    </subcellularLocation>
</comment>
<dbReference type="GO" id="GO:0003887">
    <property type="term" value="F:DNA-directed DNA polymerase activity"/>
    <property type="evidence" value="ECO:0007669"/>
    <property type="project" value="UniProtKB-KW"/>
</dbReference>
<dbReference type="GO" id="GO:0006260">
    <property type="term" value="P:DNA replication"/>
    <property type="evidence" value="ECO:0007669"/>
    <property type="project" value="UniProtKB-KW"/>
</dbReference>
<evidence type="ECO:0000256" key="1">
    <source>
        <dbReference type="ARBA" id="ARBA00004496"/>
    </source>
</evidence>
<organism evidence="10 11">
    <name type="scientific">Phorcysia thermohydrogeniphila</name>
    <dbReference type="NCBI Taxonomy" id="936138"/>
    <lineage>
        <taxon>Bacteria</taxon>
        <taxon>Pseudomonadati</taxon>
        <taxon>Aquificota</taxon>
        <taxon>Aquificia</taxon>
        <taxon>Desulfurobacteriales</taxon>
        <taxon>Desulfurobacteriaceae</taxon>
        <taxon>Phorcysia</taxon>
    </lineage>
</organism>